<feature type="region of interest" description="Disordered" evidence="4">
    <location>
        <begin position="183"/>
        <end position="204"/>
    </location>
</feature>
<keyword evidence="7" id="KW-1185">Reference proteome</keyword>
<dbReference type="GO" id="GO:0030691">
    <property type="term" value="C:Noc2p-Noc3p complex"/>
    <property type="evidence" value="ECO:0000318"/>
    <property type="project" value="GO_Central"/>
</dbReference>
<gene>
    <name evidence="6" type="primary">LOC112276946</name>
    <name evidence="5" type="ORF">PHYPA_028597</name>
</gene>
<sequence length="920" mass="101645">MGKAAKSTKKFSQKHLGATIARRRKLKPMKNAIKKKKAGALLAGFAEDQAIERTEKSQVENGGGRKKRVQDMTVDELMEGDFLDNLSDGGEGSEDEGGSEDDGLSDGENVNDEDLEKAIADLDADMDNDDSEDEDEDGSGLGSQNKMLKSEVSKHKHQLESLQQKDPEFYQFLKDHDKELLEFEDEDEDEDAEDSEGDGDHKNRMELESEGKQILEDGTTVSLSTALVETWCTAVKEKQHVGALKNLLRAFRTACHYGDGEMEDMGSKYNISSSHVFNKIMLYVLLEIDGVFKKMLGLTDMSENKSGTVEVQKLSKWKKLEPFVKSYLGNALHILNQMTDNQMIAFTVRRLKASVIFLAAFPILARRYMKVALHFWGSGEGALPLLSFMFIREMALRLGSDYLEVCLKGMYKEYVANSRFVNPTSLPRIHFMASCVVELYGIDSASSYQHAFIFIRQLAIVLRNALTMKTKEAFKQVYRWQYINSLNVWVRVLSTYKEQLRPLVYPLSQVIDGVARLVPTARYFPLRLQCVRMLNRLSAATDAFVPVASLLLDMLQFKDLHMSPTGGVGKGLDFSTMIKVPKQAVKTRAFQDDCVTGVIEQLTEHLAQNSYSVAFPELSVVPLVQLRRMLKEIKVDRFRKLIKQLVEQIERNVEYVGKKRDGVSFSPKDISSASSFLEEDKKAGSSPLSKFSVSLQQRAAQRQAALRTSSVVVGGDNERVADSDDEEDDETVVKEGAKAFSNDWLPSKKASERQSENKVVITKAADGDNDEDEDRVEDLVLSSSDEDADEMDEDDDNEVLGSGSELDSDNDEQEISSRKPKKSTGHKDTKDVANGGASTRGASRGRGGNRGASRGGNSGGRDASPGGKRGGFKNQRGSAGGRRGGRGGSPGGYRGGRGGSPGGNRGGFRGGKRGSKRGRE</sequence>
<dbReference type="PaxDb" id="3218-PP1S18_81V6.1"/>
<evidence type="ECO:0000256" key="4">
    <source>
        <dbReference type="SAM" id="MobiDB-lite"/>
    </source>
</evidence>
<feature type="compositionally biased region" description="Acidic residues" evidence="4">
    <location>
        <begin position="91"/>
        <end position="115"/>
    </location>
</feature>
<dbReference type="PANTHER" id="PTHR12687:SF4">
    <property type="entry name" value="NUCLEOLAR COMPLEX PROTEIN 2 HOMOLOG"/>
    <property type="match status" value="1"/>
</dbReference>
<dbReference type="AlphaFoldDB" id="A0A2K1IFF0"/>
<comment type="subcellular location">
    <subcellularLocation>
        <location evidence="1">Nucleus</location>
    </subcellularLocation>
</comment>
<evidence type="ECO:0000256" key="2">
    <source>
        <dbReference type="ARBA" id="ARBA00005907"/>
    </source>
</evidence>
<dbReference type="EnsemblPlants" id="Pp3c24_4150V3.3">
    <property type="protein sequence ID" value="Pp3c24_4150V3.3"/>
    <property type="gene ID" value="Pp3c24_4150"/>
</dbReference>
<evidence type="ECO:0000313" key="6">
    <source>
        <dbReference type="EnsemblPlants" id="Pp3c24_4150V3.1"/>
    </source>
</evidence>
<dbReference type="PANTHER" id="PTHR12687">
    <property type="entry name" value="NUCLEOLAR COMPLEX 2 AND RAD4-RELATED"/>
    <property type="match status" value="1"/>
</dbReference>
<dbReference type="GO" id="GO:0030690">
    <property type="term" value="C:Noc1p-Noc2p complex"/>
    <property type="evidence" value="ECO:0000318"/>
    <property type="project" value="GO_Central"/>
</dbReference>
<dbReference type="InterPro" id="IPR005343">
    <property type="entry name" value="Noc2"/>
</dbReference>
<feature type="compositionally biased region" description="Acidic residues" evidence="4">
    <location>
        <begin position="73"/>
        <end position="82"/>
    </location>
</feature>
<evidence type="ECO:0000313" key="7">
    <source>
        <dbReference type="Proteomes" id="UP000006727"/>
    </source>
</evidence>
<evidence type="ECO:0000256" key="1">
    <source>
        <dbReference type="ARBA" id="ARBA00004123"/>
    </source>
</evidence>
<feature type="compositionally biased region" description="Acidic residues" evidence="4">
    <location>
        <begin position="122"/>
        <end position="138"/>
    </location>
</feature>
<feature type="compositionally biased region" description="Basic residues" evidence="4">
    <location>
        <begin position="1"/>
        <end position="13"/>
    </location>
</feature>
<dbReference type="GeneID" id="112276946"/>
<dbReference type="OMA" id="PGKTKNW"/>
<reference evidence="6" key="3">
    <citation type="submission" date="2020-12" db="UniProtKB">
        <authorList>
            <consortium name="EnsemblPlants"/>
        </authorList>
    </citation>
    <scope>IDENTIFICATION</scope>
</reference>
<dbReference type="EnsemblPlants" id="Pp3c24_4150V3.1">
    <property type="protein sequence ID" value="Pp3c24_4150V3.1"/>
    <property type="gene ID" value="Pp3c24_4150"/>
</dbReference>
<organism evidence="5">
    <name type="scientific">Physcomitrium patens</name>
    <name type="common">Spreading-leaved earth moss</name>
    <name type="synonym">Physcomitrella patens</name>
    <dbReference type="NCBI Taxonomy" id="3218"/>
    <lineage>
        <taxon>Eukaryota</taxon>
        <taxon>Viridiplantae</taxon>
        <taxon>Streptophyta</taxon>
        <taxon>Embryophyta</taxon>
        <taxon>Bryophyta</taxon>
        <taxon>Bryophytina</taxon>
        <taxon>Bryopsida</taxon>
        <taxon>Funariidae</taxon>
        <taxon>Funariales</taxon>
        <taxon>Funariaceae</taxon>
        <taxon>Physcomitrium</taxon>
    </lineage>
</organism>
<feature type="region of interest" description="Disordered" evidence="4">
    <location>
        <begin position="706"/>
        <end position="920"/>
    </location>
</feature>
<proteinExistence type="inferred from homology"/>
<dbReference type="RefSeq" id="XP_024364544.1">
    <property type="nucleotide sequence ID" value="XM_024508776.2"/>
</dbReference>
<feature type="compositionally biased region" description="Low complexity" evidence="4">
    <location>
        <begin position="833"/>
        <end position="842"/>
    </location>
</feature>
<feature type="compositionally biased region" description="Gly residues" evidence="4">
    <location>
        <begin position="844"/>
        <end position="859"/>
    </location>
</feature>
<feature type="compositionally biased region" description="Acidic residues" evidence="4">
    <location>
        <begin position="767"/>
        <end position="776"/>
    </location>
</feature>
<dbReference type="EMBL" id="ABEU02000024">
    <property type="protein sequence ID" value="PNR28005.1"/>
    <property type="molecule type" value="Genomic_DNA"/>
</dbReference>
<dbReference type="GO" id="GO:0042273">
    <property type="term" value="P:ribosomal large subunit biogenesis"/>
    <property type="evidence" value="ECO:0000318"/>
    <property type="project" value="GO_Central"/>
</dbReference>
<dbReference type="GO" id="GO:0005654">
    <property type="term" value="C:nucleoplasm"/>
    <property type="evidence" value="ECO:0000318"/>
    <property type="project" value="GO_Central"/>
</dbReference>
<name>A0A2K1IFF0_PHYPA</name>
<protein>
    <recommendedName>
        <fullName evidence="8">Nucleolar complex protein 2 homolog</fullName>
    </recommendedName>
</protein>
<dbReference type="Pfam" id="PF03715">
    <property type="entry name" value="Noc2"/>
    <property type="match status" value="1"/>
</dbReference>
<comment type="similarity">
    <text evidence="2">Belongs to the NOC2 family.</text>
</comment>
<dbReference type="Gramene" id="Pp3c24_4150V3.3">
    <property type="protein sequence ID" value="Pp3c24_4150V3.3"/>
    <property type="gene ID" value="Pp3c24_4150"/>
</dbReference>
<feature type="compositionally biased region" description="Acidic residues" evidence="4">
    <location>
        <begin position="784"/>
        <end position="798"/>
    </location>
</feature>
<dbReference type="STRING" id="3218.A0A2K1IFF0"/>
<feature type="compositionally biased region" description="Acidic residues" evidence="4">
    <location>
        <begin position="183"/>
        <end position="197"/>
    </location>
</feature>
<keyword evidence="3" id="KW-0539">Nucleus</keyword>
<accession>A0A2K1IFF0</accession>
<dbReference type="FunCoup" id="A0A2K1IFF0">
    <property type="interactions" value="3462"/>
</dbReference>
<feature type="compositionally biased region" description="Basic residues" evidence="4">
    <location>
        <begin position="910"/>
        <end position="920"/>
    </location>
</feature>
<dbReference type="Gramene" id="Pp3c24_4150V3.1">
    <property type="protein sequence ID" value="Pp3c24_4150V3.1"/>
    <property type="gene ID" value="Pp3c24_4150"/>
</dbReference>
<reference evidence="5 7" key="2">
    <citation type="journal article" date="2018" name="Plant J.">
        <title>The Physcomitrella patens chromosome-scale assembly reveals moss genome structure and evolution.</title>
        <authorList>
            <person name="Lang D."/>
            <person name="Ullrich K.K."/>
            <person name="Murat F."/>
            <person name="Fuchs J."/>
            <person name="Jenkins J."/>
            <person name="Haas F.B."/>
            <person name="Piednoel M."/>
            <person name="Gundlach H."/>
            <person name="Van Bel M."/>
            <person name="Meyberg R."/>
            <person name="Vives C."/>
            <person name="Morata J."/>
            <person name="Symeonidi A."/>
            <person name="Hiss M."/>
            <person name="Muchero W."/>
            <person name="Kamisugi Y."/>
            <person name="Saleh O."/>
            <person name="Blanc G."/>
            <person name="Decker E.L."/>
            <person name="van Gessel N."/>
            <person name="Grimwood J."/>
            <person name="Hayes R.D."/>
            <person name="Graham S.W."/>
            <person name="Gunter L.E."/>
            <person name="McDaniel S.F."/>
            <person name="Hoernstein S.N.W."/>
            <person name="Larsson A."/>
            <person name="Li F.W."/>
            <person name="Perroud P.F."/>
            <person name="Phillips J."/>
            <person name="Ranjan P."/>
            <person name="Rokshar D.S."/>
            <person name="Rothfels C.J."/>
            <person name="Schneider L."/>
            <person name="Shu S."/>
            <person name="Stevenson D.W."/>
            <person name="Thummler F."/>
            <person name="Tillich M."/>
            <person name="Villarreal Aguilar J.C."/>
            <person name="Widiez T."/>
            <person name="Wong G.K."/>
            <person name="Wymore A."/>
            <person name="Zhang Y."/>
            <person name="Zimmer A.D."/>
            <person name="Quatrano R.S."/>
            <person name="Mayer K.F.X."/>
            <person name="Goodstein D."/>
            <person name="Casacuberta J.M."/>
            <person name="Vandepoele K."/>
            <person name="Reski R."/>
            <person name="Cuming A.C."/>
            <person name="Tuskan G.A."/>
            <person name="Maumus F."/>
            <person name="Salse J."/>
            <person name="Schmutz J."/>
            <person name="Rensing S.A."/>
        </authorList>
    </citation>
    <scope>NUCLEOTIDE SEQUENCE [LARGE SCALE GENOMIC DNA]</scope>
    <source>
        <strain evidence="6 7">cv. Gransden 2004</strain>
    </source>
</reference>
<evidence type="ECO:0000313" key="5">
    <source>
        <dbReference type="EMBL" id="PNR28005.1"/>
    </source>
</evidence>
<dbReference type="KEGG" id="ppp:112276946"/>
<reference evidence="5 7" key="1">
    <citation type="journal article" date="2008" name="Science">
        <title>The Physcomitrella genome reveals evolutionary insights into the conquest of land by plants.</title>
        <authorList>
            <person name="Rensing S."/>
            <person name="Lang D."/>
            <person name="Zimmer A."/>
            <person name="Terry A."/>
            <person name="Salamov A."/>
            <person name="Shapiro H."/>
            <person name="Nishiyama T."/>
            <person name="Perroud P.-F."/>
            <person name="Lindquist E."/>
            <person name="Kamisugi Y."/>
            <person name="Tanahashi T."/>
            <person name="Sakakibara K."/>
            <person name="Fujita T."/>
            <person name="Oishi K."/>
            <person name="Shin-I T."/>
            <person name="Kuroki Y."/>
            <person name="Toyoda A."/>
            <person name="Suzuki Y."/>
            <person name="Hashimoto A."/>
            <person name="Yamaguchi K."/>
            <person name="Sugano A."/>
            <person name="Kohara Y."/>
            <person name="Fujiyama A."/>
            <person name="Anterola A."/>
            <person name="Aoki S."/>
            <person name="Ashton N."/>
            <person name="Barbazuk W.B."/>
            <person name="Barker E."/>
            <person name="Bennetzen J."/>
            <person name="Bezanilla M."/>
            <person name="Blankenship R."/>
            <person name="Cho S.H."/>
            <person name="Dutcher S."/>
            <person name="Estelle M."/>
            <person name="Fawcett J.A."/>
            <person name="Gundlach H."/>
            <person name="Hanada K."/>
            <person name="Heyl A."/>
            <person name="Hicks K.A."/>
            <person name="Hugh J."/>
            <person name="Lohr M."/>
            <person name="Mayer K."/>
            <person name="Melkozernov A."/>
            <person name="Murata T."/>
            <person name="Nelson D."/>
            <person name="Pils B."/>
            <person name="Prigge M."/>
            <person name="Reiss B."/>
            <person name="Renner T."/>
            <person name="Rombauts S."/>
            <person name="Rushton P."/>
            <person name="Sanderfoot A."/>
            <person name="Schween G."/>
            <person name="Shiu S.-H."/>
            <person name="Stueber K."/>
            <person name="Theodoulou F.L."/>
            <person name="Tu H."/>
            <person name="Van de Peer Y."/>
            <person name="Verrier P.J."/>
            <person name="Waters E."/>
            <person name="Wood A."/>
            <person name="Yang L."/>
            <person name="Cove D."/>
            <person name="Cuming A."/>
            <person name="Hasebe M."/>
            <person name="Lucas S."/>
            <person name="Mishler D.B."/>
            <person name="Reski R."/>
            <person name="Grigoriev I."/>
            <person name="Quatrano R.S."/>
            <person name="Boore J.L."/>
        </authorList>
    </citation>
    <scope>NUCLEOTIDE SEQUENCE [LARGE SCALE GENOMIC DNA]</scope>
    <source>
        <strain evidence="6 7">cv. Gransden 2004</strain>
    </source>
</reference>
<dbReference type="GO" id="GO:0005730">
    <property type="term" value="C:nucleolus"/>
    <property type="evidence" value="ECO:0000318"/>
    <property type="project" value="GO_Central"/>
</dbReference>
<feature type="region of interest" description="Disordered" evidence="4">
    <location>
        <begin position="44"/>
        <end position="166"/>
    </location>
</feature>
<feature type="compositionally biased region" description="Gly residues" evidence="4">
    <location>
        <begin position="878"/>
        <end position="909"/>
    </location>
</feature>
<evidence type="ECO:0000256" key="3">
    <source>
        <dbReference type="ARBA" id="ARBA00023242"/>
    </source>
</evidence>
<dbReference type="OrthoDB" id="10266662at2759"/>
<feature type="region of interest" description="Disordered" evidence="4">
    <location>
        <begin position="1"/>
        <end position="25"/>
    </location>
</feature>
<dbReference type="Proteomes" id="UP000006727">
    <property type="component" value="Chromosome 24"/>
</dbReference>
<evidence type="ECO:0008006" key="8">
    <source>
        <dbReference type="Google" id="ProtNLM"/>
    </source>
</evidence>